<keyword evidence="2" id="KW-1133">Transmembrane helix</keyword>
<accession>A0A835BDE6</accession>
<dbReference type="Proteomes" id="UP000636709">
    <property type="component" value="Unassembled WGS sequence"/>
</dbReference>
<reference evidence="4" key="1">
    <citation type="submission" date="2020-07" db="EMBL/GenBank/DDBJ databases">
        <title>Genome sequence and genetic diversity analysis of an under-domesticated orphan crop, white fonio (Digitaria exilis).</title>
        <authorList>
            <person name="Bennetzen J.L."/>
            <person name="Chen S."/>
            <person name="Ma X."/>
            <person name="Wang X."/>
            <person name="Yssel A.E.J."/>
            <person name="Chaluvadi S.R."/>
            <person name="Johnson M."/>
            <person name="Gangashetty P."/>
            <person name="Hamidou F."/>
            <person name="Sanogo M.D."/>
            <person name="Zwaenepoel A."/>
            <person name="Wallace J."/>
            <person name="Van De Peer Y."/>
            <person name="Van Deynze A."/>
        </authorList>
    </citation>
    <scope>NUCLEOTIDE SEQUENCE</scope>
    <source>
        <tissue evidence="4">Leaves</tissue>
    </source>
</reference>
<evidence type="ECO:0000313" key="5">
    <source>
        <dbReference type="Proteomes" id="UP000636709"/>
    </source>
</evidence>
<feature type="transmembrane region" description="Helical" evidence="2">
    <location>
        <begin position="552"/>
        <end position="577"/>
    </location>
</feature>
<comment type="caution">
    <text evidence="4">The sequence shown here is derived from an EMBL/GenBank/DDBJ whole genome shotgun (WGS) entry which is preliminary data.</text>
</comment>
<feature type="compositionally biased region" description="Polar residues" evidence="1">
    <location>
        <begin position="1023"/>
        <end position="1035"/>
    </location>
</feature>
<feature type="chain" id="PRO_5032615065" evidence="3">
    <location>
        <begin position="22"/>
        <end position="1343"/>
    </location>
</feature>
<dbReference type="EMBL" id="JACEFO010001883">
    <property type="protein sequence ID" value="KAF8695691.1"/>
    <property type="molecule type" value="Genomic_DNA"/>
</dbReference>
<feature type="transmembrane region" description="Helical" evidence="2">
    <location>
        <begin position="482"/>
        <end position="503"/>
    </location>
</feature>
<keyword evidence="5" id="KW-1185">Reference proteome</keyword>
<dbReference type="OrthoDB" id="690924at2759"/>
<feature type="region of interest" description="Disordered" evidence="1">
    <location>
        <begin position="223"/>
        <end position="255"/>
    </location>
</feature>
<name>A0A835BDE6_9POAL</name>
<feature type="transmembrane region" description="Helical" evidence="2">
    <location>
        <begin position="589"/>
        <end position="609"/>
    </location>
</feature>
<feature type="transmembrane region" description="Helical" evidence="2">
    <location>
        <begin position="1241"/>
        <end position="1263"/>
    </location>
</feature>
<gene>
    <name evidence="4" type="ORF">HU200_037351</name>
</gene>
<feature type="transmembrane region" description="Helical" evidence="2">
    <location>
        <begin position="1284"/>
        <end position="1305"/>
    </location>
</feature>
<keyword evidence="2" id="KW-0812">Transmembrane</keyword>
<feature type="region of interest" description="Disordered" evidence="1">
    <location>
        <begin position="1090"/>
        <end position="1109"/>
    </location>
</feature>
<protein>
    <submittedName>
        <fullName evidence="4">Uncharacterized protein</fullName>
    </submittedName>
</protein>
<feature type="compositionally biased region" description="Pro residues" evidence="1">
    <location>
        <begin position="1093"/>
        <end position="1102"/>
    </location>
</feature>
<feature type="transmembrane region" description="Helical" evidence="2">
    <location>
        <begin position="1162"/>
        <end position="1183"/>
    </location>
</feature>
<sequence length="1343" mass="143758">MARTACFVAFVPLSSPSPLSAAYPTGHGHRCRRGCPVELRRVSISGRWPRRVATPCVNQLRQAALRSWLSIACPVQPAQLDLVAVDLDLTSTSILCLCGPRFASPGSTSPHINLRTCPAKRARRRSSWAGKRRPRREMDCLHVRRPINSPMEATTAYPCPSATSSTRLHDRTPTPSARRLGLGSARSCLYAIASVCTFCLARLHLAAASSLFTSLDASAPMHLPPDKASSPSMSNQMLHLAHGKQPSESTSSSSISLYTIGDESEVSTPPLLRQDATGAAAIDSSALSDSSRSEGNTANCRTRAFIHPTDRWDPPAPLTWHRVTDAWVLSHASATHHWAGSRLKEECASFTTSRRRAAPVLPPPQATELTTHLAGHTISFFQFPPPEFIHSYALRHRRCSPIHEGAPALLPQLQILVESSSSPPNSRHRSMGNSISAAAVPALCAAISALELVNLLDPQPIAAGTTTTTAAAHQAPALGRTIWAFLPLAAAAGGLFASVALMYRHFHRAPAGAAGINRRLPELVKFMLCASVGLLHLLLFDLQVPGGVDHRALGLVAMRSLPAVATVTYFLGALLIITGHIRAGGEGGGGAVVVAGGPIEGLVGVRLLLLTKMATAALLFSPIKHPRNPHLAPRPPCSRPSAPGAAQLSLVGAKSTGRLLALIRCRTLLRTHTGPQTKSAWLCSPAKAHHENSTTVSVPLEWTTTLERGSTLEVDDHPRAGTSATIEARPRSSLPCQEQCPGLCDPSTHVMMTLLYSGIHCTTPPPTLRIRLRKNPLNTVDLDCYYANHSAHLEGALTLARRPSKEIVKVQPSKQCAANRQEDAIPASTVRGMDNTPALHHSRTIALLSALTSVFNLSPLGYKRGREAHAKARTWELISLSRFACNPLLRATRTRCSAPLLDVRPRGRNQDKNSCVSDTKGGAILAERGRLRELNYYQMRDARWLARDDTGTFIGASTVEIKAQAKSFQNIEFVHERREANYDAHNLTRSFLFDPVGRHVWFLNPPDGIRSSWLPAPLGSPSPADQQPQVPSQAEPQAAVQVPWREADRACPRDVRATAGLPVSVVAFVPRPLLLLAYLCGKFARVQSKQALPAPPSRPPHSPHGHTSMSSMAAARALKIAVLALCVSTAAVQLPSVLDPSSAPTTTATSAEASSRPLDDGAILKIFPPLIVMEALFVAVPFVVHRHGRRGNIRRLRESSSELVAFALCVVVGLLEHFLLAQQPAGGEAVGGRAAAALGLAALRVLPASAAATFFLGAALVYAHVGGGGDGPVPEHAVRILSAMTLEAAAALIGIMATVVCYSSLQSLLTIRRHLPLRLRPRALQTNNQTLMHAIGWPHGPGA</sequence>
<keyword evidence="3" id="KW-0732">Signal</keyword>
<evidence type="ECO:0000256" key="2">
    <source>
        <dbReference type="SAM" id="Phobius"/>
    </source>
</evidence>
<proteinExistence type="predicted"/>
<evidence type="ECO:0000256" key="3">
    <source>
        <dbReference type="SAM" id="SignalP"/>
    </source>
</evidence>
<feature type="region of interest" description="Disordered" evidence="1">
    <location>
        <begin position="1013"/>
        <end position="1039"/>
    </location>
</feature>
<evidence type="ECO:0000313" key="4">
    <source>
        <dbReference type="EMBL" id="KAF8695691.1"/>
    </source>
</evidence>
<feature type="signal peptide" evidence="3">
    <location>
        <begin position="1"/>
        <end position="21"/>
    </location>
</feature>
<organism evidence="4 5">
    <name type="scientific">Digitaria exilis</name>
    <dbReference type="NCBI Taxonomy" id="1010633"/>
    <lineage>
        <taxon>Eukaryota</taxon>
        <taxon>Viridiplantae</taxon>
        <taxon>Streptophyta</taxon>
        <taxon>Embryophyta</taxon>
        <taxon>Tracheophyta</taxon>
        <taxon>Spermatophyta</taxon>
        <taxon>Magnoliopsida</taxon>
        <taxon>Liliopsida</taxon>
        <taxon>Poales</taxon>
        <taxon>Poaceae</taxon>
        <taxon>PACMAD clade</taxon>
        <taxon>Panicoideae</taxon>
        <taxon>Panicodae</taxon>
        <taxon>Paniceae</taxon>
        <taxon>Anthephorinae</taxon>
        <taxon>Digitaria</taxon>
    </lineage>
</organism>
<keyword evidence="2" id="KW-0472">Membrane</keyword>
<feature type="transmembrane region" description="Helical" evidence="2">
    <location>
        <begin position="523"/>
        <end position="540"/>
    </location>
</feature>
<evidence type="ECO:0000256" key="1">
    <source>
        <dbReference type="SAM" id="MobiDB-lite"/>
    </source>
</evidence>
<feature type="region of interest" description="Disordered" evidence="1">
    <location>
        <begin position="154"/>
        <end position="177"/>
    </location>
</feature>